<name>A0ABR9HBE6_9ACTN</name>
<keyword evidence="2" id="KW-1185">Reference proteome</keyword>
<dbReference type="EMBL" id="JADBDY010000001">
    <property type="protein sequence ID" value="MBE1456348.1"/>
    <property type="molecule type" value="Genomic_DNA"/>
</dbReference>
<comment type="caution">
    <text evidence="1">The sequence shown here is derived from an EMBL/GenBank/DDBJ whole genome shotgun (WGS) entry which is preliminary data.</text>
</comment>
<dbReference type="SUPFAM" id="SSF50998">
    <property type="entry name" value="Quinoprotein alcohol dehydrogenase-like"/>
    <property type="match status" value="1"/>
</dbReference>
<dbReference type="RefSeq" id="WP_191268674.1">
    <property type="nucleotide sequence ID" value="NZ_BMXJ01000002.1"/>
</dbReference>
<evidence type="ECO:0000313" key="1">
    <source>
        <dbReference type="EMBL" id="MBE1456348.1"/>
    </source>
</evidence>
<accession>A0ABR9HBE6</accession>
<protein>
    <recommendedName>
        <fullName evidence="3">DUF4374 domain-containing protein</fullName>
    </recommendedName>
</protein>
<gene>
    <name evidence="1" type="ORF">H4W79_000562</name>
</gene>
<evidence type="ECO:0000313" key="2">
    <source>
        <dbReference type="Proteomes" id="UP000598217"/>
    </source>
</evidence>
<dbReference type="InterPro" id="IPR011047">
    <property type="entry name" value="Quinoprotein_ADH-like_sf"/>
</dbReference>
<sequence length="405" mass="44036">MPSEHPPHVPLSLLCCGALVLALTGCAGPDLDRTDYLDGKVAVLYYSSGFWNAMTKGYVVFVDEDGTTESVTTEGMQYEAMAYNGTDLLFHEVATSTIVGPGATRFDRASEEYGAVMGGTLPDGTLYTVFNTGDTGDGYTSSVNWYDGDTLRTGSVDSEIWQTGAGPDGTLYLTGVPDSWEEEELTVTLYAAQLGTELTYEPVAEWTIHEEDLPQGGLTVNGGHLYQPEYSRRAEGVDDREVGLRLTDVDLSDGSVEHHPVATYYDDYYTHDDSDAPPADKADLPSAEAAWYYGSRRTHLIDDTLYLVDGTGQAYRFDTTTGEASAHFTTDPEASASDEVHTSWSGEELYVFFRNFEDEDRATLQTYDAATGEMTSELAVTGLASLPMDLRGLGLYDFLPLTGTG</sequence>
<reference evidence="1 2" key="1">
    <citation type="submission" date="2020-10" db="EMBL/GenBank/DDBJ databases">
        <title>Sequencing the genomes of 1000 actinobacteria strains.</title>
        <authorList>
            <person name="Klenk H.-P."/>
        </authorList>
    </citation>
    <scope>NUCLEOTIDE SEQUENCE [LARGE SCALE GENOMIC DNA]</scope>
    <source>
        <strain evidence="1 2">DSM 45157</strain>
    </source>
</reference>
<dbReference type="Proteomes" id="UP000598217">
    <property type="component" value="Unassembled WGS sequence"/>
</dbReference>
<evidence type="ECO:0008006" key="3">
    <source>
        <dbReference type="Google" id="ProtNLM"/>
    </source>
</evidence>
<proteinExistence type="predicted"/>
<organism evidence="1 2">
    <name type="scientific">Nocardiopsis terrae</name>
    <dbReference type="NCBI Taxonomy" id="372655"/>
    <lineage>
        <taxon>Bacteria</taxon>
        <taxon>Bacillati</taxon>
        <taxon>Actinomycetota</taxon>
        <taxon>Actinomycetes</taxon>
        <taxon>Streptosporangiales</taxon>
        <taxon>Nocardiopsidaceae</taxon>
        <taxon>Nocardiopsis</taxon>
    </lineage>
</organism>